<sequence>MALRTAGGGRGSDPRAAAAHPAPPAYADPVAGQPRWPARCPGAAAADGTEPTLVLPDDAVPTGREAAYPAPPGAAPDTEGFDEFARPAPDPVVAPEASGVPAEDLDGTRDGQDILVEEAGEPDYTALDADEFEQAVAALCERDGCEDVRVVGGAGDLGADVVAVAPDGRRVVIQCKRYDPAHKVGSGDVQRFGGTCFAVHDAEVAAVVTTSEFTEPAAEYAARCGIGCVDGPALTAWALGTGPAPWDPVR</sequence>
<comment type="caution">
    <text evidence="3">The sequence shown here is derived from an EMBL/GenBank/DDBJ whole genome shotgun (WGS) entry which is preliminary data.</text>
</comment>
<keyword evidence="3" id="KW-0378">Hydrolase</keyword>
<accession>A0ABS0NS96</accession>
<dbReference type="InterPro" id="IPR052906">
    <property type="entry name" value="Type_IV_Methyl-Rstrct_Enzyme"/>
</dbReference>
<dbReference type="InterPro" id="IPR007560">
    <property type="entry name" value="Restrct_endonuc_IV_Mrr"/>
</dbReference>
<evidence type="ECO:0000313" key="3">
    <source>
        <dbReference type="EMBL" id="MBH5338058.1"/>
    </source>
</evidence>
<dbReference type="InterPro" id="IPR011335">
    <property type="entry name" value="Restrct_endonuc-II-like"/>
</dbReference>
<evidence type="ECO:0000256" key="1">
    <source>
        <dbReference type="SAM" id="MobiDB-lite"/>
    </source>
</evidence>
<dbReference type="SUPFAM" id="SSF52980">
    <property type="entry name" value="Restriction endonuclease-like"/>
    <property type="match status" value="1"/>
</dbReference>
<dbReference type="GO" id="GO:0004519">
    <property type="term" value="F:endonuclease activity"/>
    <property type="evidence" value="ECO:0007669"/>
    <property type="project" value="UniProtKB-KW"/>
</dbReference>
<dbReference type="PANTHER" id="PTHR30015">
    <property type="entry name" value="MRR RESTRICTION SYSTEM PROTEIN"/>
    <property type="match status" value="1"/>
</dbReference>
<dbReference type="Proteomes" id="UP000807371">
    <property type="component" value="Unassembled WGS sequence"/>
</dbReference>
<evidence type="ECO:0000313" key="4">
    <source>
        <dbReference type="Proteomes" id="UP000807371"/>
    </source>
</evidence>
<keyword evidence="3" id="KW-0255">Endonuclease</keyword>
<reference evidence="3 4" key="1">
    <citation type="submission" date="2020-09" db="EMBL/GenBank/DDBJ databases">
        <title>Biosynthesis of the nuclear factor of activated T cells inhibitor NFAT-133 and its congeners in Streptomyces pactum.</title>
        <authorList>
            <person name="Zhou W."/>
            <person name="Posri P."/>
            <person name="Abugrain M.E."/>
            <person name="Weisberg A.J."/>
            <person name="Chang J.H."/>
            <person name="Mahmud T."/>
        </authorList>
    </citation>
    <scope>NUCLEOTIDE SEQUENCE [LARGE SCALE GENOMIC DNA]</scope>
    <source>
        <strain evidence="3 4">ATCC 27456</strain>
    </source>
</reference>
<dbReference type="PANTHER" id="PTHR30015:SF6">
    <property type="entry name" value="SLL1429 PROTEIN"/>
    <property type="match status" value="1"/>
</dbReference>
<dbReference type="InterPro" id="IPR011856">
    <property type="entry name" value="tRNA_endonuc-like_dom_sf"/>
</dbReference>
<feature type="compositionally biased region" description="Gly residues" evidence="1">
    <location>
        <begin position="1"/>
        <end position="11"/>
    </location>
</feature>
<name>A0ABS0NS96_9ACTN</name>
<keyword evidence="3" id="KW-0540">Nuclease</keyword>
<dbReference type="Gene3D" id="3.40.1350.10">
    <property type="match status" value="1"/>
</dbReference>
<dbReference type="Pfam" id="PF04471">
    <property type="entry name" value="Mrr_cat"/>
    <property type="match status" value="1"/>
</dbReference>
<protein>
    <submittedName>
        <fullName evidence="3">Restriction endonuclease</fullName>
    </submittedName>
</protein>
<gene>
    <name evidence="3" type="ORF">IHE55_26075</name>
</gene>
<keyword evidence="4" id="KW-1185">Reference proteome</keyword>
<dbReference type="EMBL" id="JACYXC010000001">
    <property type="protein sequence ID" value="MBH5338058.1"/>
    <property type="molecule type" value="Genomic_DNA"/>
</dbReference>
<evidence type="ECO:0000259" key="2">
    <source>
        <dbReference type="Pfam" id="PF04471"/>
    </source>
</evidence>
<feature type="domain" description="Restriction endonuclease type IV Mrr" evidence="2">
    <location>
        <begin position="126"/>
        <end position="237"/>
    </location>
</feature>
<proteinExistence type="predicted"/>
<feature type="region of interest" description="Disordered" evidence="1">
    <location>
        <begin position="1"/>
        <end position="83"/>
    </location>
</feature>
<organism evidence="3 4">
    <name type="scientific">Streptomyces pactum</name>
    <dbReference type="NCBI Taxonomy" id="68249"/>
    <lineage>
        <taxon>Bacteria</taxon>
        <taxon>Bacillati</taxon>
        <taxon>Actinomycetota</taxon>
        <taxon>Actinomycetes</taxon>
        <taxon>Kitasatosporales</taxon>
        <taxon>Streptomycetaceae</taxon>
        <taxon>Streptomyces</taxon>
    </lineage>
</organism>